<dbReference type="AlphaFoldDB" id="A0A2D4K8L0"/>
<protein>
    <submittedName>
        <fullName evidence="1">Uncharacterized protein</fullName>
    </submittedName>
</protein>
<reference evidence="1" key="2">
    <citation type="submission" date="2017-11" db="EMBL/GenBank/DDBJ databases">
        <title>Coralsnake Venomics: Analyses of Venom Gland Transcriptomes and Proteomes of Six Brazilian Taxa.</title>
        <authorList>
            <person name="Aird S.D."/>
            <person name="Jorge da Silva N."/>
            <person name="Qiu L."/>
            <person name="Villar-Briones A."/>
            <person name="Aparecida-Saddi V."/>
            <person name="Campos-Telles M.P."/>
            <person name="Grau M."/>
            <person name="Mikheyev A.S."/>
        </authorList>
    </citation>
    <scope>NUCLEOTIDE SEQUENCE</scope>
    <source>
        <tissue evidence="1">Venom_gland</tissue>
    </source>
</reference>
<accession>A0A2D4K8L0</accession>
<evidence type="ECO:0000313" key="1">
    <source>
        <dbReference type="EMBL" id="LAB05030.1"/>
    </source>
</evidence>
<dbReference type="EMBL" id="IACL01036368">
    <property type="protein sequence ID" value="LAB05030.1"/>
    <property type="molecule type" value="Transcribed_RNA"/>
</dbReference>
<proteinExistence type="predicted"/>
<organism evidence="1">
    <name type="scientific">Micrurus paraensis</name>
    <dbReference type="NCBI Taxonomy" id="1970185"/>
    <lineage>
        <taxon>Eukaryota</taxon>
        <taxon>Metazoa</taxon>
        <taxon>Chordata</taxon>
        <taxon>Craniata</taxon>
        <taxon>Vertebrata</taxon>
        <taxon>Euteleostomi</taxon>
        <taxon>Lepidosauria</taxon>
        <taxon>Squamata</taxon>
        <taxon>Bifurcata</taxon>
        <taxon>Unidentata</taxon>
        <taxon>Episquamata</taxon>
        <taxon>Toxicofera</taxon>
        <taxon>Serpentes</taxon>
        <taxon>Colubroidea</taxon>
        <taxon>Elapidae</taxon>
        <taxon>Elapinae</taxon>
        <taxon>Micrurus</taxon>
    </lineage>
</organism>
<sequence length="123" mass="14268">MVAFGNRGFHSEEPRQAFCWTNPPFLESDFHKNPLVFFCSPLQQGIKKWLFDIHGISLHIRADWNLSLKAQQNLKSTAFKAIKHKSNDAPVEAALSLPSPCPHLQRRRKEKKIHVQPFIKFLH</sequence>
<name>A0A2D4K8L0_9SAUR</name>
<reference evidence="1" key="1">
    <citation type="submission" date="2017-07" db="EMBL/GenBank/DDBJ databases">
        <authorList>
            <person name="Mikheyev A."/>
            <person name="Grau M."/>
        </authorList>
    </citation>
    <scope>NUCLEOTIDE SEQUENCE</scope>
    <source>
        <tissue evidence="1">Venom_gland</tissue>
    </source>
</reference>